<comment type="caution">
    <text evidence="16">The sequence shown here is derived from an EMBL/GenBank/DDBJ whole genome shotgun (WGS) entry which is preliminary data.</text>
</comment>
<evidence type="ECO:0000259" key="15">
    <source>
        <dbReference type="Pfam" id="PF07715"/>
    </source>
</evidence>
<evidence type="ECO:0000259" key="14">
    <source>
        <dbReference type="Pfam" id="PF00593"/>
    </source>
</evidence>
<keyword evidence="2 10" id="KW-0813">Transport</keyword>
<evidence type="ECO:0000256" key="6">
    <source>
        <dbReference type="ARBA" id="ARBA00023077"/>
    </source>
</evidence>
<evidence type="ECO:0000256" key="3">
    <source>
        <dbReference type="ARBA" id="ARBA00022452"/>
    </source>
</evidence>
<keyword evidence="17" id="KW-1185">Reference proteome</keyword>
<keyword evidence="6 11" id="KW-0798">TonB box</keyword>
<evidence type="ECO:0000256" key="2">
    <source>
        <dbReference type="ARBA" id="ARBA00022448"/>
    </source>
</evidence>
<dbReference type="OrthoDB" id="7374174at2"/>
<dbReference type="InterPro" id="IPR000531">
    <property type="entry name" value="Beta-barrel_TonB"/>
</dbReference>
<organism evidence="16 17">
    <name type="scientific">Rhodothalassium salexigens DSM 2132</name>
    <dbReference type="NCBI Taxonomy" id="1188247"/>
    <lineage>
        <taxon>Bacteria</taxon>
        <taxon>Pseudomonadati</taxon>
        <taxon>Pseudomonadota</taxon>
        <taxon>Alphaproteobacteria</taxon>
        <taxon>Rhodothalassiales</taxon>
        <taxon>Rhodothalassiaceae</taxon>
        <taxon>Rhodothalassium</taxon>
    </lineage>
</organism>
<gene>
    <name evidence="16" type="ORF">EV659_10180</name>
</gene>
<dbReference type="InterPro" id="IPR010916">
    <property type="entry name" value="TonB_box_CS"/>
</dbReference>
<evidence type="ECO:0000256" key="1">
    <source>
        <dbReference type="ARBA" id="ARBA00004571"/>
    </source>
</evidence>
<accession>A0A4R2PSV1</accession>
<dbReference type="AlphaFoldDB" id="A0A4R2PSV1"/>
<evidence type="ECO:0000256" key="12">
    <source>
        <dbReference type="RuleBase" id="RU003357"/>
    </source>
</evidence>
<comment type="subcellular location">
    <subcellularLocation>
        <location evidence="1 10">Cell outer membrane</location>
        <topology evidence="1 10">Multi-pass membrane protein</topology>
    </subcellularLocation>
</comment>
<dbReference type="Proteomes" id="UP000295399">
    <property type="component" value="Unassembled WGS sequence"/>
</dbReference>
<evidence type="ECO:0000256" key="13">
    <source>
        <dbReference type="SAM" id="MobiDB-lite"/>
    </source>
</evidence>
<protein>
    <submittedName>
        <fullName evidence="16">Outer membrane cobalamin receptor</fullName>
    </submittedName>
</protein>
<dbReference type="PROSITE" id="PS52016">
    <property type="entry name" value="TONB_DEPENDENT_REC_3"/>
    <property type="match status" value="1"/>
</dbReference>
<dbReference type="PANTHER" id="PTHR30069:SF29">
    <property type="entry name" value="HEMOGLOBIN AND HEMOGLOBIN-HAPTOGLOBIN-BINDING PROTEIN 1-RELATED"/>
    <property type="match status" value="1"/>
</dbReference>
<keyword evidence="4 10" id="KW-0812">Transmembrane</keyword>
<dbReference type="GO" id="GO:0009279">
    <property type="term" value="C:cell outer membrane"/>
    <property type="evidence" value="ECO:0007669"/>
    <property type="project" value="UniProtKB-SubCell"/>
</dbReference>
<feature type="region of interest" description="Disordered" evidence="13">
    <location>
        <begin position="39"/>
        <end position="63"/>
    </location>
</feature>
<dbReference type="InterPro" id="IPR039426">
    <property type="entry name" value="TonB-dep_rcpt-like"/>
</dbReference>
<dbReference type="PROSITE" id="PS00430">
    <property type="entry name" value="TONB_DEPENDENT_REC_1"/>
    <property type="match status" value="1"/>
</dbReference>
<evidence type="ECO:0000256" key="5">
    <source>
        <dbReference type="ARBA" id="ARBA00022729"/>
    </source>
</evidence>
<keyword evidence="5" id="KW-0732">Signal</keyword>
<feature type="domain" description="TonB-dependent receptor-like beta-barrel" evidence="14">
    <location>
        <begin position="278"/>
        <end position="701"/>
    </location>
</feature>
<dbReference type="GO" id="GO:0044718">
    <property type="term" value="P:siderophore transmembrane transport"/>
    <property type="evidence" value="ECO:0007669"/>
    <property type="project" value="TreeGrafter"/>
</dbReference>
<dbReference type="Pfam" id="PF07715">
    <property type="entry name" value="Plug"/>
    <property type="match status" value="1"/>
</dbReference>
<proteinExistence type="inferred from homology"/>
<keyword evidence="9 10" id="KW-0998">Cell outer membrane</keyword>
<dbReference type="InterPro" id="IPR012910">
    <property type="entry name" value="Plug_dom"/>
</dbReference>
<dbReference type="InParanoid" id="A0A4R2PSV1"/>
<dbReference type="GO" id="GO:0015344">
    <property type="term" value="F:siderophore uptake transmembrane transporter activity"/>
    <property type="evidence" value="ECO:0007669"/>
    <property type="project" value="TreeGrafter"/>
</dbReference>
<dbReference type="InterPro" id="IPR037066">
    <property type="entry name" value="Plug_dom_sf"/>
</dbReference>
<dbReference type="PANTHER" id="PTHR30069">
    <property type="entry name" value="TONB-DEPENDENT OUTER MEMBRANE RECEPTOR"/>
    <property type="match status" value="1"/>
</dbReference>
<keyword evidence="7 10" id="KW-0472">Membrane</keyword>
<evidence type="ECO:0000256" key="4">
    <source>
        <dbReference type="ARBA" id="ARBA00022692"/>
    </source>
</evidence>
<evidence type="ECO:0000256" key="8">
    <source>
        <dbReference type="ARBA" id="ARBA00023170"/>
    </source>
</evidence>
<evidence type="ECO:0000256" key="7">
    <source>
        <dbReference type="ARBA" id="ARBA00023136"/>
    </source>
</evidence>
<dbReference type="EMBL" id="SLXO01000001">
    <property type="protein sequence ID" value="TCP38184.1"/>
    <property type="molecule type" value="Genomic_DNA"/>
</dbReference>
<dbReference type="Gene3D" id="2.40.170.20">
    <property type="entry name" value="TonB-dependent receptor, beta-barrel domain"/>
    <property type="match status" value="1"/>
</dbReference>
<evidence type="ECO:0000256" key="10">
    <source>
        <dbReference type="PROSITE-ProRule" id="PRU01360"/>
    </source>
</evidence>
<dbReference type="Gene3D" id="2.170.130.10">
    <property type="entry name" value="TonB-dependent receptor, plug domain"/>
    <property type="match status" value="1"/>
</dbReference>
<comment type="similarity">
    <text evidence="10 12">Belongs to the TonB-dependent receptor family.</text>
</comment>
<sequence length="732" mass="77871">MPAAMADLDRSGGRRRRAREGGAALVAVALGAVTLGAPPTRAAAPDSAPHSVPDSLPAGPDQPVETLEVTAPRLDRPAGARAFPLTRLAGDALARSPSLRLDDILSQAVAGFSLFRRQSSLVANPTTQGVSLRGIGPNGAGRTLVLLDGVPLNDPFGGWVYWSALDPQALGAVEVVRGGGAGGYGNQALAGTIRLASRAPEPGTGAIEARGGGFATVDVSARSTLGLGRAALTVSGRYFDSAGYHQLRGADRSPADRPAASRIGVVDARLAVPFGPDTELSAGLRWYDEARNNGFRAEVNDTRALDASLRLVHAPTAGPRAEVTAYYRTRDFAQTFAIATGSGVRQVLDQFDVPGRGAGLLAKARWPLGDALLGGDTMEWGVDLRYQDGETNERFRNLGDGFTRRRLAGGEQLFVGTWAEYGAAPGERLDLTAGVRLDHWRVFDGVRRETDLATALVLRDDAIAARDAVTLNGRVGAVYGLTPALDLRAGAYTGFRVPTINEYFRPFRVGNDITEANPGLDAERLYGAEAGVDWQPLPTLRLEAGYFRNRLDGAVGNVTIAQGPGVFPPTGFVPAGGSLSQRRNIDRIVADGVETAARVALSAVLDVRLGYQFVHARIAAFQVRPELVGNRVAQSPRHTLTGAVDWRPWTPLRLNLTARHETARFDDDRNTRRLAPATLVDLRGDYRVAPGLDLFVAVENLFDAAIETRRAGDGTVTFGQPRLVSGGVRLRF</sequence>
<dbReference type="InterPro" id="IPR036942">
    <property type="entry name" value="Beta-barrel_TonB_sf"/>
</dbReference>
<evidence type="ECO:0000256" key="11">
    <source>
        <dbReference type="PROSITE-ProRule" id="PRU10143"/>
    </source>
</evidence>
<keyword evidence="8 16" id="KW-0675">Receptor</keyword>
<name>A0A4R2PSV1_RHOSA</name>
<evidence type="ECO:0000313" key="17">
    <source>
        <dbReference type="Proteomes" id="UP000295399"/>
    </source>
</evidence>
<feature type="short sequence motif" description="TonB box" evidence="11">
    <location>
        <begin position="66"/>
        <end position="72"/>
    </location>
</feature>
<evidence type="ECO:0000313" key="16">
    <source>
        <dbReference type="EMBL" id="TCP38184.1"/>
    </source>
</evidence>
<evidence type="ECO:0000256" key="9">
    <source>
        <dbReference type="ARBA" id="ARBA00023237"/>
    </source>
</evidence>
<dbReference type="SUPFAM" id="SSF56935">
    <property type="entry name" value="Porins"/>
    <property type="match status" value="1"/>
</dbReference>
<reference evidence="16 17" key="1">
    <citation type="submission" date="2019-03" db="EMBL/GenBank/DDBJ databases">
        <title>Genomic Encyclopedia of Type Strains, Phase IV (KMG-IV): sequencing the most valuable type-strain genomes for metagenomic binning, comparative biology and taxonomic classification.</title>
        <authorList>
            <person name="Goeker M."/>
        </authorList>
    </citation>
    <scope>NUCLEOTIDE SEQUENCE [LARGE SCALE GENOMIC DNA]</scope>
    <source>
        <strain evidence="16 17">DSM 2132</strain>
    </source>
</reference>
<dbReference type="Pfam" id="PF00593">
    <property type="entry name" value="TonB_dep_Rec_b-barrel"/>
    <property type="match status" value="1"/>
</dbReference>
<keyword evidence="3 10" id="KW-1134">Transmembrane beta strand</keyword>
<feature type="domain" description="TonB-dependent receptor plug" evidence="15">
    <location>
        <begin position="87"/>
        <end position="192"/>
    </location>
</feature>